<keyword evidence="2" id="KW-0812">Transmembrane</keyword>
<feature type="transmembrane region" description="Helical" evidence="2">
    <location>
        <begin position="45"/>
        <end position="65"/>
    </location>
</feature>
<dbReference type="Proteomes" id="UP001430455">
    <property type="component" value="Unassembled WGS sequence"/>
</dbReference>
<evidence type="ECO:0000256" key="2">
    <source>
        <dbReference type="SAM" id="Phobius"/>
    </source>
</evidence>
<keyword evidence="4" id="KW-1185">Reference proteome</keyword>
<accession>A0AAW4PGB4</accession>
<evidence type="ECO:0000313" key="4">
    <source>
        <dbReference type="Proteomes" id="UP001430455"/>
    </source>
</evidence>
<keyword evidence="2" id="KW-1133">Transmembrane helix</keyword>
<evidence type="ECO:0000256" key="1">
    <source>
        <dbReference type="SAM" id="MobiDB-lite"/>
    </source>
</evidence>
<dbReference type="RefSeq" id="WP_220582058.1">
    <property type="nucleotide sequence ID" value="NZ_RKLT01000020.1"/>
</dbReference>
<feature type="transmembrane region" description="Helical" evidence="2">
    <location>
        <begin position="12"/>
        <end position="33"/>
    </location>
</feature>
<keyword evidence="2" id="KW-0472">Membrane</keyword>
<protein>
    <submittedName>
        <fullName evidence="3">Uncharacterized protein</fullName>
    </submittedName>
</protein>
<evidence type="ECO:0000313" key="3">
    <source>
        <dbReference type="EMBL" id="MBX0297471.1"/>
    </source>
</evidence>
<organism evidence="3 4">
    <name type="scientific">Haloarcula nitratireducens</name>
    <dbReference type="NCBI Taxonomy" id="2487749"/>
    <lineage>
        <taxon>Archaea</taxon>
        <taxon>Methanobacteriati</taxon>
        <taxon>Methanobacteriota</taxon>
        <taxon>Stenosarchaea group</taxon>
        <taxon>Halobacteria</taxon>
        <taxon>Halobacteriales</taxon>
        <taxon>Haloarculaceae</taxon>
        <taxon>Haloarcula</taxon>
    </lineage>
</organism>
<sequence>MTRITTVQRTARYTSGILALIFFVNLLLDSQVIPFLEQGPFFGNVAQFLTLLVASALIALDFILVDYLNDSTDMSTPEEDSSSEAPIEPSVD</sequence>
<proteinExistence type="predicted"/>
<gene>
    <name evidence="3" type="ORF">EGH23_21575</name>
</gene>
<name>A0AAW4PGB4_9EURY</name>
<dbReference type="AlphaFoldDB" id="A0AAW4PGB4"/>
<comment type="caution">
    <text evidence="3">The sequence shown here is derived from an EMBL/GenBank/DDBJ whole genome shotgun (WGS) entry which is preliminary data.</text>
</comment>
<reference evidence="3 4" key="1">
    <citation type="submission" date="2021-06" db="EMBL/GenBank/DDBJ databases">
        <title>Halomicroarcula sp. a new haloarchaeum isolated from saline soil.</title>
        <authorList>
            <person name="Duran-Viseras A."/>
            <person name="Sanchez-Porro C."/>
            <person name="Ventosa A."/>
        </authorList>
    </citation>
    <scope>NUCLEOTIDE SEQUENCE [LARGE SCALE GENOMIC DNA]</scope>
    <source>
        <strain evidence="3 4">F27</strain>
    </source>
</reference>
<dbReference type="EMBL" id="RKLT01000020">
    <property type="protein sequence ID" value="MBX0297471.1"/>
    <property type="molecule type" value="Genomic_DNA"/>
</dbReference>
<feature type="region of interest" description="Disordered" evidence="1">
    <location>
        <begin position="73"/>
        <end position="92"/>
    </location>
</feature>